<keyword evidence="7" id="KW-1185">Reference proteome</keyword>
<sequence length="301" mass="32225">MEPAPRTDADLWLLLGPYARDTPVSHRLGAAFADAFGERFLAVPTDRLLLGISDGRLTLHDLTGRPVRPPKVALVRHATTSLSIDREVTLLRHLQALGTELLNPVDAILTCVNKFWQLQRLAEAGLPVPDTRTYTDTRPDLAVAAGVPEPCVVKAVRGSGGRRVFLAPDAETVADIQGCLRPDVPFLFQRYVRHSHGRDLRVIVVDGRVVTAGVRTSANGRLKSNVAAGGTNVPCPGRYPAAEQLAVRAAKEIGLVVCGVDLLFEEDGTFTVCEVNANVSWGPAMPEVVPALVAACAARLG</sequence>
<dbReference type="PATRIC" id="fig|1348663.4.peg.5769"/>
<keyword evidence="3 4" id="KW-0067">ATP-binding</keyword>
<dbReference type="InterPro" id="IPR013651">
    <property type="entry name" value="ATP-grasp_RimK-type"/>
</dbReference>
<dbReference type="GO" id="GO:0046872">
    <property type="term" value="F:metal ion binding"/>
    <property type="evidence" value="ECO:0007669"/>
    <property type="project" value="UniProtKB-KW"/>
</dbReference>
<dbReference type="eggNOG" id="COG0189">
    <property type="taxonomic scope" value="Bacteria"/>
</dbReference>
<evidence type="ECO:0000256" key="3">
    <source>
        <dbReference type="ARBA" id="ARBA00022840"/>
    </source>
</evidence>
<dbReference type="Gene3D" id="3.40.50.20">
    <property type="match status" value="1"/>
</dbReference>
<dbReference type="RefSeq" id="WP_051653527.1">
    <property type="nucleotide sequence ID" value="NZ_KK853997.1"/>
</dbReference>
<dbReference type="GO" id="GO:0072590">
    <property type="term" value="F:N-acetyl-L-aspartate-L-glutamate ligase activity"/>
    <property type="evidence" value="ECO:0007669"/>
    <property type="project" value="TreeGrafter"/>
</dbReference>
<dbReference type="NCBIfam" id="TIGR00768">
    <property type="entry name" value="rimK_fam"/>
    <property type="match status" value="1"/>
</dbReference>
<dbReference type="Proteomes" id="UP000027178">
    <property type="component" value="Unassembled WGS sequence"/>
</dbReference>
<dbReference type="SUPFAM" id="SSF56059">
    <property type="entry name" value="Glutathione synthetase ATP-binding domain-like"/>
    <property type="match status" value="1"/>
</dbReference>
<dbReference type="InterPro" id="IPR004666">
    <property type="entry name" value="Rp_bS6_RimK/Lys_biosynth_LsyX"/>
</dbReference>
<gene>
    <name evidence="6" type="ORF">KCH_59640</name>
</gene>
<dbReference type="Pfam" id="PF08443">
    <property type="entry name" value="RimK"/>
    <property type="match status" value="1"/>
</dbReference>
<evidence type="ECO:0000259" key="5">
    <source>
        <dbReference type="PROSITE" id="PS50975"/>
    </source>
</evidence>
<dbReference type="PANTHER" id="PTHR21621:SF0">
    <property type="entry name" value="BETA-CITRYLGLUTAMATE SYNTHASE B-RELATED"/>
    <property type="match status" value="1"/>
</dbReference>
<dbReference type="Gene3D" id="3.30.470.20">
    <property type="entry name" value="ATP-grasp fold, B domain"/>
    <property type="match status" value="1"/>
</dbReference>
<dbReference type="PANTHER" id="PTHR21621">
    <property type="entry name" value="RIBOSOMAL PROTEIN S6 MODIFICATION PROTEIN"/>
    <property type="match status" value="1"/>
</dbReference>
<organism evidence="6 7">
    <name type="scientific">Kitasatospora cheerisanensis KCTC 2395</name>
    <dbReference type="NCBI Taxonomy" id="1348663"/>
    <lineage>
        <taxon>Bacteria</taxon>
        <taxon>Bacillati</taxon>
        <taxon>Actinomycetota</taxon>
        <taxon>Actinomycetes</taxon>
        <taxon>Kitasatosporales</taxon>
        <taxon>Streptomycetaceae</taxon>
        <taxon>Kitasatospora</taxon>
    </lineage>
</organism>
<evidence type="ECO:0000256" key="4">
    <source>
        <dbReference type="PROSITE-ProRule" id="PRU00409"/>
    </source>
</evidence>
<accession>A0A066YWG7</accession>
<dbReference type="HOGENOM" id="CLU_054353_3_0_11"/>
<comment type="caution">
    <text evidence="6">The sequence shown here is derived from an EMBL/GenBank/DDBJ whole genome shotgun (WGS) entry which is preliminary data.</text>
</comment>
<evidence type="ECO:0000256" key="2">
    <source>
        <dbReference type="ARBA" id="ARBA00022741"/>
    </source>
</evidence>
<dbReference type="GO" id="GO:0005524">
    <property type="term" value="F:ATP binding"/>
    <property type="evidence" value="ECO:0007669"/>
    <property type="project" value="UniProtKB-UniRule"/>
</dbReference>
<feature type="domain" description="ATP-grasp" evidence="5">
    <location>
        <begin position="118"/>
        <end position="301"/>
    </location>
</feature>
<dbReference type="EMBL" id="JNBY01000115">
    <property type="protein sequence ID" value="KDN82255.1"/>
    <property type="molecule type" value="Genomic_DNA"/>
</dbReference>
<dbReference type="PROSITE" id="PS50975">
    <property type="entry name" value="ATP_GRASP"/>
    <property type="match status" value="1"/>
</dbReference>
<evidence type="ECO:0000313" key="7">
    <source>
        <dbReference type="Proteomes" id="UP000027178"/>
    </source>
</evidence>
<keyword evidence="1" id="KW-0479">Metal-binding</keyword>
<dbReference type="AlphaFoldDB" id="A0A066YWG7"/>
<name>A0A066YWG7_9ACTN</name>
<protein>
    <recommendedName>
        <fullName evidence="5">ATP-grasp domain-containing protein</fullName>
    </recommendedName>
</protein>
<keyword evidence="2 4" id="KW-0547">Nucleotide-binding</keyword>
<dbReference type="InterPro" id="IPR011761">
    <property type="entry name" value="ATP-grasp"/>
</dbReference>
<reference evidence="6 7" key="1">
    <citation type="submission" date="2014-05" db="EMBL/GenBank/DDBJ databases">
        <title>Draft Genome Sequence of Kitasatospora cheerisanensis KCTC 2395.</title>
        <authorList>
            <person name="Nam D.H."/>
        </authorList>
    </citation>
    <scope>NUCLEOTIDE SEQUENCE [LARGE SCALE GENOMIC DNA]</scope>
    <source>
        <strain evidence="6 7">KCTC 2395</strain>
    </source>
</reference>
<proteinExistence type="predicted"/>
<dbReference type="GO" id="GO:0005737">
    <property type="term" value="C:cytoplasm"/>
    <property type="evidence" value="ECO:0007669"/>
    <property type="project" value="TreeGrafter"/>
</dbReference>
<evidence type="ECO:0000313" key="6">
    <source>
        <dbReference type="EMBL" id="KDN82255.1"/>
    </source>
</evidence>
<evidence type="ECO:0000256" key="1">
    <source>
        <dbReference type="ARBA" id="ARBA00022723"/>
    </source>
</evidence>